<dbReference type="EMBL" id="BLLK01000022">
    <property type="protein sequence ID" value="GFH46364.1"/>
    <property type="molecule type" value="Genomic_DNA"/>
</dbReference>
<reference evidence="3 4" key="1">
    <citation type="journal article" date="2021" name="Sci. Rep.">
        <title>The genome of the diatom Chaetoceros tenuissimus carries an ancient integrated fragment of an extant virus.</title>
        <authorList>
            <person name="Hongo Y."/>
            <person name="Kimura K."/>
            <person name="Takaki Y."/>
            <person name="Yoshida Y."/>
            <person name="Baba S."/>
            <person name="Kobayashi G."/>
            <person name="Nagasaki K."/>
            <person name="Hano T."/>
            <person name="Tomaru Y."/>
        </authorList>
    </citation>
    <scope>NUCLEOTIDE SEQUENCE [LARGE SCALE GENOMIC DNA]</scope>
    <source>
        <strain evidence="3 4">NIES-3715</strain>
    </source>
</reference>
<evidence type="ECO:0000313" key="4">
    <source>
        <dbReference type="Proteomes" id="UP001054902"/>
    </source>
</evidence>
<gene>
    <name evidence="3" type="ORF">CTEN210_02838</name>
</gene>
<evidence type="ECO:0000313" key="3">
    <source>
        <dbReference type="EMBL" id="GFH46364.1"/>
    </source>
</evidence>
<organism evidence="3 4">
    <name type="scientific">Chaetoceros tenuissimus</name>
    <dbReference type="NCBI Taxonomy" id="426638"/>
    <lineage>
        <taxon>Eukaryota</taxon>
        <taxon>Sar</taxon>
        <taxon>Stramenopiles</taxon>
        <taxon>Ochrophyta</taxon>
        <taxon>Bacillariophyta</taxon>
        <taxon>Coscinodiscophyceae</taxon>
        <taxon>Chaetocerotophycidae</taxon>
        <taxon>Chaetocerotales</taxon>
        <taxon>Chaetocerotaceae</taxon>
        <taxon>Chaetoceros</taxon>
    </lineage>
</organism>
<evidence type="ECO:0000256" key="2">
    <source>
        <dbReference type="SAM" id="MobiDB-lite"/>
    </source>
</evidence>
<proteinExistence type="predicted"/>
<feature type="compositionally biased region" description="Basic residues" evidence="2">
    <location>
        <begin position="387"/>
        <end position="398"/>
    </location>
</feature>
<feature type="coiled-coil region" evidence="1">
    <location>
        <begin position="1"/>
        <end position="28"/>
    </location>
</feature>
<evidence type="ECO:0000256" key="1">
    <source>
        <dbReference type="SAM" id="Coils"/>
    </source>
</evidence>
<accession>A0AAD3CKD1</accession>
<feature type="region of interest" description="Disordered" evidence="2">
    <location>
        <begin position="378"/>
        <end position="398"/>
    </location>
</feature>
<comment type="caution">
    <text evidence="3">The sequence shown here is derived from an EMBL/GenBank/DDBJ whole genome shotgun (WGS) entry which is preliminary data.</text>
</comment>
<dbReference type="AlphaFoldDB" id="A0AAD3CKD1"/>
<dbReference type="Proteomes" id="UP001054902">
    <property type="component" value="Unassembled WGS sequence"/>
</dbReference>
<sequence length="398" mass="45487">MPSLTQEIMELQAQLQLIQNVKEEWKDDECVKQISEAVKKTKKNLSKAFRDSLDRLSNFQPKETIVEKVLKGFPDCMKVKNDVNILPIQSCLFQGRGKSLKYIPVLAKEGLNRDIGGKDTRGGLLTTIGNNVANTLQYLALLKGDDYDRFAVNTFKELKKLGLLKKDDIKEYKLPFFSADTGKEAKLRFRFLLECDPSFHVEPMGSTVLIDYVIDMHTELENVKAILTVTIDMYPEEAGLLFQKNNSNKTALECAMEKFGEKETMTMLHEILTPTKSFPILHHALVHIPQKDKLFTKWFPWAFHLRDHHGRSLHQAIMAADGKCIEDNCVIFSALSYDQVQEKDPITTLYPFAAVASGQHGDLERSFELLRRQPGVLDRSPLQRNNRNTKKRKRSSLT</sequence>
<keyword evidence="1" id="KW-0175">Coiled coil</keyword>
<keyword evidence="4" id="KW-1185">Reference proteome</keyword>
<protein>
    <submittedName>
        <fullName evidence="3">Uncharacterized protein</fullName>
    </submittedName>
</protein>
<name>A0AAD3CKD1_9STRA</name>